<evidence type="ECO:0000259" key="2">
    <source>
        <dbReference type="PROSITE" id="PS50164"/>
    </source>
</evidence>
<reference evidence="4" key="1">
    <citation type="submission" date="2018-05" db="EMBL/GenBank/DDBJ databases">
        <title>Micromonospora globispora sp. nov. and Micromonospora rugosa sp. nov., isolated from marine sediment.</title>
        <authorList>
            <person name="Carro L."/>
            <person name="Aysel V."/>
            <person name="Cetin D."/>
            <person name="Igual J.M."/>
            <person name="Klenk H.-P."/>
            <person name="Trujillo M.E."/>
            <person name="Sahin N."/>
        </authorList>
    </citation>
    <scope>NUCLEOTIDE SEQUENCE [LARGE SCALE GENOMIC DNA]</scope>
    <source>
        <strain evidence="4">S2904</strain>
    </source>
</reference>
<dbReference type="Gene3D" id="3.40.1440.10">
    <property type="entry name" value="GIY-YIG endonuclease"/>
    <property type="match status" value="1"/>
</dbReference>
<proteinExistence type="predicted"/>
<evidence type="ECO:0000313" key="4">
    <source>
        <dbReference type="Proteomes" id="UP000245683"/>
    </source>
</evidence>
<keyword evidence="3" id="KW-0540">Nuclease</keyword>
<dbReference type="Proteomes" id="UP000245683">
    <property type="component" value="Unassembled WGS sequence"/>
</dbReference>
<dbReference type="PROSITE" id="PS50164">
    <property type="entry name" value="GIY_YIG"/>
    <property type="match status" value="1"/>
</dbReference>
<keyword evidence="4" id="KW-1185">Reference proteome</keyword>
<evidence type="ECO:0000256" key="1">
    <source>
        <dbReference type="SAM" id="MobiDB-lite"/>
    </source>
</evidence>
<name>A0A317JSY1_9ACTN</name>
<protein>
    <submittedName>
        <fullName evidence="3">Restriction endonuclease</fullName>
    </submittedName>
</protein>
<dbReference type="RefSeq" id="WP_109948097.1">
    <property type="nucleotide sequence ID" value="NZ_QGSV01000438.1"/>
</dbReference>
<accession>A0A317JSY1</accession>
<dbReference type="EMBL" id="QGSV01000438">
    <property type="protein sequence ID" value="PWU43460.1"/>
    <property type="molecule type" value="Genomic_DNA"/>
</dbReference>
<keyword evidence="3" id="KW-0378">Hydrolase</keyword>
<dbReference type="InterPro" id="IPR000305">
    <property type="entry name" value="GIY-YIG_endonuc"/>
</dbReference>
<organism evidence="3 4">
    <name type="scientific">Micromonospora globispora</name>
    <dbReference type="NCBI Taxonomy" id="1450148"/>
    <lineage>
        <taxon>Bacteria</taxon>
        <taxon>Bacillati</taxon>
        <taxon>Actinomycetota</taxon>
        <taxon>Actinomycetes</taxon>
        <taxon>Micromonosporales</taxon>
        <taxon>Micromonosporaceae</taxon>
        <taxon>Micromonospora</taxon>
    </lineage>
</organism>
<dbReference type="GO" id="GO:0004519">
    <property type="term" value="F:endonuclease activity"/>
    <property type="evidence" value="ECO:0007669"/>
    <property type="project" value="UniProtKB-KW"/>
</dbReference>
<dbReference type="AlphaFoldDB" id="A0A317JSY1"/>
<feature type="domain" description="GIY-YIG" evidence="2">
    <location>
        <begin position="44"/>
        <end position="117"/>
    </location>
</feature>
<feature type="region of interest" description="Disordered" evidence="1">
    <location>
        <begin position="125"/>
        <end position="145"/>
    </location>
</feature>
<evidence type="ECO:0000313" key="3">
    <source>
        <dbReference type="EMBL" id="PWU43460.1"/>
    </source>
</evidence>
<gene>
    <name evidence="3" type="ORF">DLJ46_31370</name>
</gene>
<keyword evidence="3" id="KW-0255">Endonuclease</keyword>
<dbReference type="OrthoDB" id="3352419at2"/>
<dbReference type="InterPro" id="IPR035901">
    <property type="entry name" value="GIY-YIG_endonuc_sf"/>
</dbReference>
<sequence>MPNASHHADFKLSITKALADQLSAALQKLTPAPLTDEALEALPAGPGVYQLYVDGRRVYVGKASKSLPPRLRKHYRKLSGRPIAGAVSFVCLYLDEDLEASAPEKMLLGKYEGKYERADGEQAQKLPWNNNGFGNNDPGRRRDGSEVEANHFDAVYPVNLDLVVGWLTPRLRPVGEVLAELKKQLPYNLRFENPKDSTRARQDYKTTVEVPSHPMTVRAALQLIVGGLPEGWQATALPGYLILYFENTVYRSAQCWWSRAGAGVVETPGPGLFAPATEIAEESDDEDGDEVN</sequence>
<comment type="caution">
    <text evidence="3">The sequence shown here is derived from an EMBL/GenBank/DDBJ whole genome shotgun (WGS) entry which is preliminary data.</text>
</comment>